<gene>
    <name evidence="3" type="primary">priA_7</name>
    <name evidence="3" type="ORF">LOC62_03G005205</name>
</gene>
<dbReference type="PANTHER" id="PTHR35192">
    <property type="entry name" value="PROTEIN, PUTATIVE-RELATED"/>
    <property type="match status" value="1"/>
</dbReference>
<keyword evidence="1" id="KW-0732">Signal</keyword>
<dbReference type="InterPro" id="IPR038955">
    <property type="entry name" value="PriA/CPL1_fungi"/>
</dbReference>
<feature type="signal peptide" evidence="1">
    <location>
        <begin position="1"/>
        <end position="19"/>
    </location>
</feature>
<dbReference type="AlphaFoldDB" id="A0AAF0YBI9"/>
<evidence type="ECO:0000259" key="2">
    <source>
        <dbReference type="Pfam" id="PF21671"/>
    </source>
</evidence>
<dbReference type="Proteomes" id="UP000827549">
    <property type="component" value="Chromosome 3"/>
</dbReference>
<dbReference type="RefSeq" id="XP_062627713.1">
    <property type="nucleotide sequence ID" value="XM_062771729.1"/>
</dbReference>
<feature type="chain" id="PRO_5041949890" evidence="1">
    <location>
        <begin position="20"/>
        <end position="217"/>
    </location>
</feature>
<organism evidence="3 4">
    <name type="scientific">Vanrija pseudolonga</name>
    <dbReference type="NCBI Taxonomy" id="143232"/>
    <lineage>
        <taxon>Eukaryota</taxon>
        <taxon>Fungi</taxon>
        <taxon>Dikarya</taxon>
        <taxon>Basidiomycota</taxon>
        <taxon>Agaricomycotina</taxon>
        <taxon>Tremellomycetes</taxon>
        <taxon>Trichosporonales</taxon>
        <taxon>Trichosporonaceae</taxon>
        <taxon>Vanrija</taxon>
    </lineage>
</organism>
<keyword evidence="4" id="KW-1185">Reference proteome</keyword>
<dbReference type="GeneID" id="87808434"/>
<evidence type="ECO:0000313" key="3">
    <source>
        <dbReference type="EMBL" id="WOO81681.1"/>
    </source>
</evidence>
<proteinExistence type="predicted"/>
<feature type="domain" description="Protein CPL1-like" evidence="2">
    <location>
        <begin position="161"/>
        <end position="212"/>
    </location>
</feature>
<evidence type="ECO:0000256" key="1">
    <source>
        <dbReference type="SAM" id="SignalP"/>
    </source>
</evidence>
<protein>
    <submittedName>
        <fullName evidence="3">Protein priA</fullName>
    </submittedName>
</protein>
<dbReference type="Pfam" id="PF21671">
    <property type="entry name" value="CPL1-like"/>
    <property type="match status" value="1"/>
</dbReference>
<dbReference type="InterPro" id="IPR048661">
    <property type="entry name" value="CPL1-like"/>
</dbReference>
<dbReference type="EMBL" id="CP086716">
    <property type="protein sequence ID" value="WOO81681.1"/>
    <property type="molecule type" value="Genomic_DNA"/>
</dbReference>
<evidence type="ECO:0000313" key="4">
    <source>
        <dbReference type="Proteomes" id="UP000827549"/>
    </source>
</evidence>
<accession>A0AAF0YBI9</accession>
<reference evidence="3" key="1">
    <citation type="submission" date="2023-10" db="EMBL/GenBank/DDBJ databases">
        <authorList>
            <person name="Noh H."/>
        </authorList>
    </citation>
    <scope>NUCLEOTIDE SEQUENCE</scope>
    <source>
        <strain evidence="3">DUCC4014</strain>
    </source>
</reference>
<sequence length="217" mass="22180">MKFFTTILAVTFAAVAVQAQTCGDGTTAGPVDPAKVNSCISGCTQTAAASVPGCDPLDRGCICGGSTSAGTAQQQAFYKAAVNCLISNCLSVIGSAQTVSDNTCKYGFCNVVLPSGATRKRSLEKALKPSCPPFQKLCKTTKGTVKNSFLVQLDEGNYDGYECVDTLHDLESCGGCPGVDGIDCTTIAGASDVSCVLGSCKVHACDEGLTLTRGVCV</sequence>
<name>A0AAF0YBI9_9TREE</name>
<dbReference type="PANTHER" id="PTHR35192:SF2">
    <property type="entry name" value="APPLE DOMAIN-CONTAINING PROTEIN"/>
    <property type="match status" value="1"/>
</dbReference>